<evidence type="ECO:0000313" key="2">
    <source>
        <dbReference type="EMBL" id="APF17478.1"/>
    </source>
</evidence>
<proteinExistence type="predicted"/>
<dbReference type="InterPro" id="IPR005146">
    <property type="entry name" value="B3/B4_tRNA-bd"/>
</dbReference>
<dbReference type="eggNOG" id="COG3382">
    <property type="taxonomic scope" value="Bacteria"/>
</dbReference>
<name>H1XU88_CALAY</name>
<protein>
    <submittedName>
        <fullName evidence="3">B3/4 domain protein</fullName>
    </submittedName>
    <submittedName>
        <fullName evidence="2">B3/B4 domain-containing protein (DNA/RNA-binding domain of Phe-tRNA-synthetase)</fullName>
    </submittedName>
</protein>
<dbReference type="KEGG" id="caby:Cabys_727"/>
<accession>H1XU88</accession>
<dbReference type="STRING" id="880073.Cabys_727"/>
<dbReference type="InterPro" id="IPR020825">
    <property type="entry name" value="Phe-tRNA_synthase-like_B3/B4"/>
</dbReference>
<dbReference type="Gene3D" id="3.50.40.10">
    <property type="entry name" value="Phenylalanyl-trna Synthetase, Chain B, domain 3"/>
    <property type="match status" value="1"/>
</dbReference>
<dbReference type="Pfam" id="PF03483">
    <property type="entry name" value="B3_4"/>
    <property type="match status" value="1"/>
</dbReference>
<dbReference type="PaxDb" id="880073-Calab_1964"/>
<dbReference type="SUPFAM" id="SSF56037">
    <property type="entry name" value="PheT/TilS domain"/>
    <property type="match status" value="1"/>
</dbReference>
<dbReference type="AlphaFoldDB" id="H1XU88"/>
<dbReference type="PANTHER" id="PTHR39209:SF2">
    <property type="entry name" value="CYTOPLASMIC PROTEIN"/>
    <property type="match status" value="1"/>
</dbReference>
<dbReference type="GO" id="GO:0004826">
    <property type="term" value="F:phenylalanine-tRNA ligase activity"/>
    <property type="evidence" value="ECO:0007669"/>
    <property type="project" value="InterPro"/>
</dbReference>
<dbReference type="HOGENOM" id="CLU_076869_2_1_0"/>
<dbReference type="EMBL" id="CM001402">
    <property type="protein sequence ID" value="EHO41578.1"/>
    <property type="molecule type" value="Genomic_DNA"/>
</dbReference>
<dbReference type="Proteomes" id="UP000004671">
    <property type="component" value="Chromosome"/>
</dbReference>
<dbReference type="GO" id="GO:0003723">
    <property type="term" value="F:RNA binding"/>
    <property type="evidence" value="ECO:0007669"/>
    <property type="project" value="InterPro"/>
</dbReference>
<feature type="domain" description="B3/B4 tRNA-binding" evidence="1">
    <location>
        <begin position="65"/>
        <end position="214"/>
    </location>
</feature>
<sequence length="223" mass="24875">MKIIISASEIIKQRIPGLKLGMVYGCGASVSKACPEFEAGFDELQSYLNRHYSTAPLSSNPVIGHVRRMYRKIGWEPTRYRPSSEALARRILQGKGLYRIFNLVDLGNLVSARYHLPMGLYDADKISGDILLDVGRAGESYQGIGKGEIHAEGKLILRDDLGIFGNPTADSKRTALDQATKSILAIFFTPPEVEAPYLQQALDDLTTYYRPYVKDLEKEIISF</sequence>
<dbReference type="InParanoid" id="H1XU88"/>
<dbReference type="Proteomes" id="UP000183868">
    <property type="component" value="Chromosome"/>
</dbReference>
<dbReference type="SMART" id="SM00873">
    <property type="entry name" value="B3_4"/>
    <property type="match status" value="1"/>
</dbReference>
<evidence type="ECO:0000313" key="4">
    <source>
        <dbReference type="Proteomes" id="UP000004671"/>
    </source>
</evidence>
<keyword evidence="4" id="KW-1185">Reference proteome</keyword>
<dbReference type="OrthoDB" id="9789812at2"/>
<dbReference type="RefSeq" id="WP_006928743.1">
    <property type="nucleotide sequence ID" value="NZ_CM001402.1"/>
</dbReference>
<gene>
    <name evidence="2" type="ORF">Cabys_727</name>
    <name evidence="3" type="ORF">Calab_1964</name>
</gene>
<reference evidence="3 4" key="1">
    <citation type="submission" date="2011-09" db="EMBL/GenBank/DDBJ databases">
        <title>The permanent draft genome of Caldithrix abyssi DSM 13497.</title>
        <authorList>
            <consortium name="US DOE Joint Genome Institute (JGI-PGF)"/>
            <person name="Lucas S."/>
            <person name="Han J."/>
            <person name="Lapidus A."/>
            <person name="Bruce D."/>
            <person name="Goodwin L."/>
            <person name="Pitluck S."/>
            <person name="Peters L."/>
            <person name="Kyrpides N."/>
            <person name="Mavromatis K."/>
            <person name="Ivanova N."/>
            <person name="Mikhailova N."/>
            <person name="Chertkov O."/>
            <person name="Detter J.C."/>
            <person name="Tapia R."/>
            <person name="Han C."/>
            <person name="Land M."/>
            <person name="Hauser L."/>
            <person name="Markowitz V."/>
            <person name="Cheng J.-F."/>
            <person name="Hugenholtz P."/>
            <person name="Woyke T."/>
            <person name="Wu D."/>
            <person name="Spring S."/>
            <person name="Brambilla E."/>
            <person name="Klenk H.-P."/>
            <person name="Eisen J.A."/>
        </authorList>
    </citation>
    <scope>NUCLEOTIDE SEQUENCE [LARGE SCALE GENOMIC DNA]</scope>
    <source>
        <strain evidence="3 4">DSM 13497</strain>
    </source>
</reference>
<evidence type="ECO:0000259" key="1">
    <source>
        <dbReference type="SMART" id="SM00873"/>
    </source>
</evidence>
<reference evidence="2 5" key="2">
    <citation type="submission" date="2016-11" db="EMBL/GenBank/DDBJ databases">
        <title>Genomic analysis of Caldithrix abyssi and proposal of a novel bacterial phylum Caldithrichaeota.</title>
        <authorList>
            <person name="Kublanov I."/>
            <person name="Sigalova O."/>
            <person name="Gavrilov S."/>
            <person name="Lebedinsky A."/>
            <person name="Ivanova N."/>
            <person name="Daum C."/>
            <person name="Reddy T."/>
            <person name="Klenk H.P."/>
            <person name="Goker M."/>
            <person name="Reva O."/>
            <person name="Miroshnichenko M."/>
            <person name="Kyprides N."/>
            <person name="Woyke T."/>
            <person name="Gelfand M."/>
        </authorList>
    </citation>
    <scope>NUCLEOTIDE SEQUENCE [LARGE SCALE GENOMIC DNA]</scope>
    <source>
        <strain evidence="2 5">LF13</strain>
    </source>
</reference>
<dbReference type="PANTHER" id="PTHR39209">
    <property type="match status" value="1"/>
</dbReference>
<evidence type="ECO:0000313" key="3">
    <source>
        <dbReference type="EMBL" id="EHO41578.1"/>
    </source>
</evidence>
<evidence type="ECO:0000313" key="5">
    <source>
        <dbReference type="Proteomes" id="UP000183868"/>
    </source>
</evidence>
<organism evidence="3 4">
    <name type="scientific">Caldithrix abyssi DSM 13497</name>
    <dbReference type="NCBI Taxonomy" id="880073"/>
    <lineage>
        <taxon>Bacteria</taxon>
        <taxon>Pseudomonadati</taxon>
        <taxon>Calditrichota</taxon>
        <taxon>Calditrichia</taxon>
        <taxon>Calditrichales</taxon>
        <taxon>Calditrichaceae</taxon>
        <taxon>Caldithrix</taxon>
    </lineage>
</organism>
<dbReference type="EMBL" id="CP018099">
    <property type="protein sequence ID" value="APF17478.1"/>
    <property type="molecule type" value="Genomic_DNA"/>
</dbReference>